<accession>A0A6P7NN36</accession>
<dbReference type="GeneID" id="114864582"/>
<evidence type="ECO:0000313" key="2">
    <source>
        <dbReference type="Proteomes" id="UP000515150"/>
    </source>
</evidence>
<dbReference type="InterPro" id="IPR013783">
    <property type="entry name" value="Ig-like_fold"/>
</dbReference>
<protein>
    <submittedName>
        <fullName evidence="3 4">Uncharacterized protein LOC114864582</fullName>
    </submittedName>
</protein>
<evidence type="ECO:0000313" key="5">
    <source>
        <dbReference type="RefSeq" id="XP_055368523.1"/>
    </source>
</evidence>
<dbReference type="SUPFAM" id="SSF48726">
    <property type="entry name" value="Immunoglobulin"/>
    <property type="match status" value="1"/>
</dbReference>
<organism evidence="2 3">
    <name type="scientific">Betta splendens</name>
    <name type="common">Siamese fighting fish</name>
    <dbReference type="NCBI Taxonomy" id="158456"/>
    <lineage>
        <taxon>Eukaryota</taxon>
        <taxon>Metazoa</taxon>
        <taxon>Chordata</taxon>
        <taxon>Craniata</taxon>
        <taxon>Vertebrata</taxon>
        <taxon>Euteleostomi</taxon>
        <taxon>Actinopterygii</taxon>
        <taxon>Neopterygii</taxon>
        <taxon>Teleostei</taxon>
        <taxon>Neoteleostei</taxon>
        <taxon>Acanthomorphata</taxon>
        <taxon>Anabantaria</taxon>
        <taxon>Anabantiformes</taxon>
        <taxon>Anabantoidei</taxon>
        <taxon>Osphronemidae</taxon>
        <taxon>Betta</taxon>
    </lineage>
</organism>
<sequence length="351" mass="39539">MIVLLLLGAFVSVGLADVVEEKYGATCIMDLPTDTYSIEFESFRTWRPKVLWKRDDPSYSQDSRLQVTPSSFTIRQVTQRDSGLYVMKDKYKNELKSRTLKVKENMETYELGSGEQLRFSFDLEPNVCNIYFIPKTKSEDRGLKIVIVDQGKLQTYLEKLNCSGFELLRPCGILMRDPQMSCKGYFEIRDGRSDKVLEVELRKTVTETHTKDPLYTVIGVSVGIVALIGCCCCCVKCCKCLGSSHETVSEPAVAPPEYSYEPAAPWQPSQPWLPPYPVPAYTHSNPLVQNPPAVNAAYAEVPAPAYDATVLSLSDNEPRFELKGMRFPLTLPHSSDSAYQDVYTSDKLNFK</sequence>
<dbReference type="RefSeq" id="XP_029021301.1">
    <property type="nucleotide sequence ID" value="XM_029165468.3"/>
</dbReference>
<feature type="chain" id="PRO_5044651823" evidence="1">
    <location>
        <begin position="17"/>
        <end position="351"/>
    </location>
</feature>
<dbReference type="OrthoDB" id="8446784at2759"/>
<reference evidence="3 4" key="1">
    <citation type="submission" date="2025-04" db="UniProtKB">
        <authorList>
            <consortium name="RefSeq"/>
        </authorList>
    </citation>
    <scope>IDENTIFICATION</scope>
</reference>
<evidence type="ECO:0000313" key="3">
    <source>
        <dbReference type="RefSeq" id="XP_029021301.1"/>
    </source>
</evidence>
<dbReference type="Proteomes" id="UP000515150">
    <property type="component" value="Chromosome 10"/>
</dbReference>
<dbReference type="KEGG" id="bspl:114864582"/>
<name>A0A6P7NN36_BETSP</name>
<dbReference type="RefSeq" id="XP_029021302.1">
    <property type="nucleotide sequence ID" value="XM_029165469.3"/>
</dbReference>
<dbReference type="InterPro" id="IPR036179">
    <property type="entry name" value="Ig-like_dom_sf"/>
</dbReference>
<dbReference type="Gene3D" id="2.60.40.10">
    <property type="entry name" value="Immunoglobulins"/>
    <property type="match status" value="1"/>
</dbReference>
<feature type="signal peptide" evidence="1">
    <location>
        <begin position="1"/>
        <end position="16"/>
    </location>
</feature>
<evidence type="ECO:0000313" key="4">
    <source>
        <dbReference type="RefSeq" id="XP_029021302.1"/>
    </source>
</evidence>
<keyword evidence="2" id="KW-1185">Reference proteome</keyword>
<keyword evidence="1" id="KW-0732">Signal</keyword>
<gene>
    <name evidence="3 4 5" type="primary">LOC114864582</name>
</gene>
<proteinExistence type="predicted"/>
<dbReference type="AlphaFoldDB" id="A0A6P7NN36"/>
<dbReference type="RefSeq" id="XP_055368523.1">
    <property type="nucleotide sequence ID" value="XM_055512548.1"/>
</dbReference>
<evidence type="ECO:0000256" key="1">
    <source>
        <dbReference type="SAM" id="SignalP"/>
    </source>
</evidence>